<dbReference type="NCBIfam" id="TIGR00229">
    <property type="entry name" value="sensory_box"/>
    <property type="match status" value="1"/>
</dbReference>
<dbReference type="Pfam" id="PF01740">
    <property type="entry name" value="STAS"/>
    <property type="match status" value="1"/>
</dbReference>
<evidence type="ECO:0000259" key="2">
    <source>
        <dbReference type="PROSITE" id="PS50801"/>
    </source>
</evidence>
<dbReference type="SUPFAM" id="SSF52091">
    <property type="entry name" value="SpoIIaa-like"/>
    <property type="match status" value="1"/>
</dbReference>
<dbReference type="CDD" id="cd07041">
    <property type="entry name" value="STAS_RsbR_RsbS_like"/>
    <property type="match status" value="1"/>
</dbReference>
<dbReference type="Pfam" id="PF13426">
    <property type="entry name" value="PAS_9"/>
    <property type="match status" value="1"/>
</dbReference>
<dbReference type="InterPro" id="IPR051932">
    <property type="entry name" value="Bact_StressResp_Reg"/>
</dbReference>
<keyword evidence="1" id="KW-0597">Phosphoprotein</keyword>
<keyword evidence="4" id="KW-1185">Reference proteome</keyword>
<sequence length="388" mass="41611">MELASPMCEILIETFPMMVGVPRDMLGGMCVDGFRAYVAALRAPSFEALRKFVVTSNEGLVMIGCAPEQARDSLLRGRRLILGLAMTLLEEGVPSAREGILRLVEAYGVGLEATIESIHAGGRSDLEVSGRLLRTFAEVCPEAMAISVRDNSLSLVNEAFEALLGQEVPTGWLFTSLVVPEDEAQWREASAELSTARSWRGRLRFAGAGGRVIPTDVTAFQVDTESGGKAYCWLVRDVSELLQAEEERLRLQAEVIAAQDQAIRELMTPLLPLAEGVVAMPIVGSIDPARSERILDVLLSGIAARGAQVAILDITGVNVVDTQVAEGLLRAARAARLLGTEVILTGLRAAVAQTLVSLDVHLDELTTCGTLQEGVARALRRARARGNG</sequence>
<feature type="domain" description="STAS" evidence="2">
    <location>
        <begin position="267"/>
        <end position="378"/>
    </location>
</feature>
<dbReference type="SUPFAM" id="SSF55785">
    <property type="entry name" value="PYP-like sensor domain (PAS domain)"/>
    <property type="match status" value="1"/>
</dbReference>
<evidence type="ECO:0000313" key="4">
    <source>
        <dbReference type="Proteomes" id="UP000019678"/>
    </source>
</evidence>
<dbReference type="InterPro" id="IPR036513">
    <property type="entry name" value="STAS_dom_sf"/>
</dbReference>
<reference evidence="3 4" key="1">
    <citation type="submission" date="2013-05" db="EMBL/GenBank/DDBJ databases">
        <title>Genome assembly of Chondromyces apiculatus DSM 436.</title>
        <authorList>
            <person name="Sharma G."/>
            <person name="Khatri I."/>
            <person name="Kaur C."/>
            <person name="Mayilraj S."/>
            <person name="Subramanian S."/>
        </authorList>
    </citation>
    <scope>NUCLEOTIDE SEQUENCE [LARGE SCALE GENOMIC DNA]</scope>
    <source>
        <strain evidence="3 4">DSM 436</strain>
    </source>
</reference>
<dbReference type="STRING" id="1192034.CAP_2774"/>
<dbReference type="CDD" id="cd00130">
    <property type="entry name" value="PAS"/>
    <property type="match status" value="1"/>
</dbReference>
<dbReference type="Proteomes" id="UP000019678">
    <property type="component" value="Unassembled WGS sequence"/>
</dbReference>
<dbReference type="InterPro" id="IPR035965">
    <property type="entry name" value="PAS-like_dom_sf"/>
</dbReference>
<gene>
    <name evidence="3" type="ORF">CAP_2774</name>
</gene>
<evidence type="ECO:0000256" key="1">
    <source>
        <dbReference type="ARBA" id="ARBA00022553"/>
    </source>
</evidence>
<dbReference type="AlphaFoldDB" id="A0A017TI07"/>
<dbReference type="PANTHER" id="PTHR33745">
    <property type="entry name" value="RSBT ANTAGONIST PROTEIN RSBS-RELATED"/>
    <property type="match status" value="1"/>
</dbReference>
<accession>A0A017TI07</accession>
<dbReference type="InterPro" id="IPR000014">
    <property type="entry name" value="PAS"/>
</dbReference>
<dbReference type="PANTHER" id="PTHR33745:SF3">
    <property type="entry name" value="RSBT CO-ANTAGONIST PROTEIN RSBRC"/>
    <property type="match status" value="1"/>
</dbReference>
<dbReference type="PROSITE" id="PS50801">
    <property type="entry name" value="STAS"/>
    <property type="match status" value="1"/>
</dbReference>
<dbReference type="InterPro" id="IPR002645">
    <property type="entry name" value="STAS_dom"/>
</dbReference>
<organism evidence="3 4">
    <name type="scientific">Chondromyces apiculatus DSM 436</name>
    <dbReference type="NCBI Taxonomy" id="1192034"/>
    <lineage>
        <taxon>Bacteria</taxon>
        <taxon>Pseudomonadati</taxon>
        <taxon>Myxococcota</taxon>
        <taxon>Polyangia</taxon>
        <taxon>Polyangiales</taxon>
        <taxon>Polyangiaceae</taxon>
        <taxon>Chondromyces</taxon>
    </lineage>
</organism>
<dbReference type="Gene3D" id="3.30.750.24">
    <property type="entry name" value="STAS domain"/>
    <property type="match status" value="1"/>
</dbReference>
<proteinExistence type="predicted"/>
<protein>
    <submittedName>
        <fullName evidence="3">RsbR, positive regulator of sigma-B</fullName>
    </submittedName>
</protein>
<name>A0A017TI07_9BACT</name>
<dbReference type="EMBL" id="ASRX01000002">
    <property type="protein sequence ID" value="EYF08913.1"/>
    <property type="molecule type" value="Genomic_DNA"/>
</dbReference>
<evidence type="ECO:0000313" key="3">
    <source>
        <dbReference type="EMBL" id="EYF08913.1"/>
    </source>
</evidence>
<comment type="caution">
    <text evidence="3">The sequence shown here is derived from an EMBL/GenBank/DDBJ whole genome shotgun (WGS) entry which is preliminary data.</text>
</comment>
<dbReference type="eggNOG" id="COG1366">
    <property type="taxonomic scope" value="Bacteria"/>
</dbReference>
<dbReference type="Gene3D" id="3.30.450.20">
    <property type="entry name" value="PAS domain"/>
    <property type="match status" value="1"/>
</dbReference>